<evidence type="ECO:0000256" key="2">
    <source>
        <dbReference type="ARBA" id="ARBA00012438"/>
    </source>
</evidence>
<keyword evidence="9" id="KW-0472">Membrane</keyword>
<keyword evidence="6 11" id="KW-0418">Kinase</keyword>
<dbReference type="EC" id="2.7.13.3" evidence="2"/>
<dbReference type="EMBL" id="BAAABM010000007">
    <property type="protein sequence ID" value="GAA0319060.1"/>
    <property type="molecule type" value="Genomic_DNA"/>
</dbReference>
<keyword evidence="3" id="KW-0597">Phosphoprotein</keyword>
<accession>A0ABP3FLD9</accession>
<feature type="domain" description="Histidine kinase/HSP90-like ATPase" evidence="10">
    <location>
        <begin position="297"/>
        <end position="387"/>
    </location>
</feature>
<evidence type="ECO:0000256" key="8">
    <source>
        <dbReference type="ARBA" id="ARBA00023012"/>
    </source>
</evidence>
<comment type="catalytic activity">
    <reaction evidence="1">
        <text>ATP + protein L-histidine = ADP + protein N-phospho-L-histidine.</text>
        <dbReference type="EC" id="2.7.13.3"/>
    </reaction>
</comment>
<comment type="caution">
    <text evidence="11">The sequence shown here is derived from an EMBL/GenBank/DDBJ whole genome shotgun (WGS) entry which is preliminary data.</text>
</comment>
<dbReference type="Gene3D" id="1.20.5.1930">
    <property type="match status" value="1"/>
</dbReference>
<organism evidence="11 12">
    <name type="scientific">Actinoallomurus spadix</name>
    <dbReference type="NCBI Taxonomy" id="79912"/>
    <lineage>
        <taxon>Bacteria</taxon>
        <taxon>Bacillati</taxon>
        <taxon>Actinomycetota</taxon>
        <taxon>Actinomycetes</taxon>
        <taxon>Streptosporangiales</taxon>
        <taxon>Thermomonosporaceae</taxon>
        <taxon>Actinoallomurus</taxon>
    </lineage>
</organism>
<name>A0ABP3FLD9_9ACTN</name>
<dbReference type="SUPFAM" id="SSF55874">
    <property type="entry name" value="ATPase domain of HSP90 chaperone/DNA topoisomerase II/histidine kinase"/>
    <property type="match status" value="1"/>
</dbReference>
<feature type="transmembrane region" description="Helical" evidence="9">
    <location>
        <begin position="79"/>
        <end position="111"/>
    </location>
</feature>
<feature type="transmembrane region" description="Helical" evidence="9">
    <location>
        <begin position="20"/>
        <end position="45"/>
    </location>
</feature>
<dbReference type="GO" id="GO:0016301">
    <property type="term" value="F:kinase activity"/>
    <property type="evidence" value="ECO:0007669"/>
    <property type="project" value="UniProtKB-KW"/>
</dbReference>
<evidence type="ECO:0000259" key="10">
    <source>
        <dbReference type="SMART" id="SM00387"/>
    </source>
</evidence>
<keyword evidence="12" id="KW-1185">Reference proteome</keyword>
<keyword evidence="9" id="KW-0812">Transmembrane</keyword>
<evidence type="ECO:0000256" key="9">
    <source>
        <dbReference type="SAM" id="Phobius"/>
    </source>
</evidence>
<dbReference type="Pfam" id="PF02518">
    <property type="entry name" value="HATPase_c"/>
    <property type="match status" value="1"/>
</dbReference>
<evidence type="ECO:0000313" key="12">
    <source>
        <dbReference type="Proteomes" id="UP001501822"/>
    </source>
</evidence>
<dbReference type="InterPro" id="IPR036890">
    <property type="entry name" value="HATPase_C_sf"/>
</dbReference>
<keyword evidence="4" id="KW-0808">Transferase</keyword>
<evidence type="ECO:0000256" key="1">
    <source>
        <dbReference type="ARBA" id="ARBA00000085"/>
    </source>
</evidence>
<keyword evidence="5" id="KW-0547">Nucleotide-binding</keyword>
<evidence type="ECO:0000256" key="6">
    <source>
        <dbReference type="ARBA" id="ARBA00022777"/>
    </source>
</evidence>
<keyword evidence="8" id="KW-0902">Two-component regulatory system</keyword>
<gene>
    <name evidence="11" type="ORF">GCM10010151_06040</name>
</gene>
<evidence type="ECO:0000256" key="5">
    <source>
        <dbReference type="ARBA" id="ARBA00022741"/>
    </source>
</evidence>
<dbReference type="InterPro" id="IPR003594">
    <property type="entry name" value="HATPase_dom"/>
</dbReference>
<sequence length="387" mass="40310">MQVNDHRAADRLPAMARGLGYLLASLLTAAVALLALPVLLVPATARAWASWHRRRADRLLRRPRSGPVRAGAWRVLGWLGAYVVTSLVFGLVAVVCAGNAVATAVTVPLWWALPAGTRAGGFAAGVPLTGWGTALTLGTVQFVIFAALTYGLVPPLARLHARVGVALLSPSAADVLAQRVETLTETRAGAMNAHGAELRRIERDLHDGTQARLVAIAMRLGVARESLGEDPELVGRLLREAHENTEEAMTELREVIRTIYPPILADRGLAGALTALGSRSAIGTTLDIGGLGTIPAAVEAVAYFTIAEALTNAAKHSRATGTTVRVARAGDRLSIEVTDDGIGGADETLGTGIAGIRHRVLAIDGTVRVHSPAGGPTTITVSLPCAS</sequence>
<proteinExistence type="predicted"/>
<keyword evidence="9" id="KW-1133">Transmembrane helix</keyword>
<dbReference type="PANTHER" id="PTHR24421">
    <property type="entry name" value="NITRATE/NITRITE SENSOR PROTEIN NARX-RELATED"/>
    <property type="match status" value="1"/>
</dbReference>
<evidence type="ECO:0000313" key="11">
    <source>
        <dbReference type="EMBL" id="GAA0319060.1"/>
    </source>
</evidence>
<dbReference type="Proteomes" id="UP001501822">
    <property type="component" value="Unassembled WGS sequence"/>
</dbReference>
<evidence type="ECO:0000256" key="4">
    <source>
        <dbReference type="ARBA" id="ARBA00022679"/>
    </source>
</evidence>
<feature type="transmembrane region" description="Helical" evidence="9">
    <location>
        <begin position="131"/>
        <end position="153"/>
    </location>
</feature>
<evidence type="ECO:0000256" key="7">
    <source>
        <dbReference type="ARBA" id="ARBA00022840"/>
    </source>
</evidence>
<dbReference type="PANTHER" id="PTHR24421:SF10">
    <property type="entry name" value="NITRATE_NITRITE SENSOR PROTEIN NARQ"/>
    <property type="match status" value="1"/>
</dbReference>
<protein>
    <recommendedName>
        <fullName evidence="2">histidine kinase</fullName>
        <ecNumber evidence="2">2.7.13.3</ecNumber>
    </recommendedName>
</protein>
<dbReference type="CDD" id="cd16917">
    <property type="entry name" value="HATPase_UhpB-NarQ-NarX-like"/>
    <property type="match status" value="1"/>
</dbReference>
<dbReference type="InterPro" id="IPR050482">
    <property type="entry name" value="Sensor_HK_TwoCompSys"/>
</dbReference>
<dbReference type="Pfam" id="PF07730">
    <property type="entry name" value="HisKA_3"/>
    <property type="match status" value="1"/>
</dbReference>
<dbReference type="Gene3D" id="3.30.565.10">
    <property type="entry name" value="Histidine kinase-like ATPase, C-terminal domain"/>
    <property type="match status" value="1"/>
</dbReference>
<dbReference type="InterPro" id="IPR011712">
    <property type="entry name" value="Sig_transdc_His_kin_sub3_dim/P"/>
</dbReference>
<dbReference type="SMART" id="SM00387">
    <property type="entry name" value="HATPase_c"/>
    <property type="match status" value="1"/>
</dbReference>
<evidence type="ECO:0000256" key="3">
    <source>
        <dbReference type="ARBA" id="ARBA00022553"/>
    </source>
</evidence>
<keyword evidence="7" id="KW-0067">ATP-binding</keyword>
<reference evidence="12" key="1">
    <citation type="journal article" date="2019" name="Int. J. Syst. Evol. Microbiol.">
        <title>The Global Catalogue of Microorganisms (GCM) 10K type strain sequencing project: providing services to taxonomists for standard genome sequencing and annotation.</title>
        <authorList>
            <consortium name="The Broad Institute Genomics Platform"/>
            <consortium name="The Broad Institute Genome Sequencing Center for Infectious Disease"/>
            <person name="Wu L."/>
            <person name="Ma J."/>
        </authorList>
    </citation>
    <scope>NUCLEOTIDE SEQUENCE [LARGE SCALE GENOMIC DNA]</scope>
    <source>
        <strain evidence="12">JCM 3146</strain>
    </source>
</reference>